<evidence type="ECO:0000259" key="2">
    <source>
        <dbReference type="PROSITE" id="PS50127"/>
    </source>
</evidence>
<dbReference type="RefSeq" id="XP_060454997.1">
    <property type="nucleotide sequence ID" value="XM_060598177.1"/>
</dbReference>
<dbReference type="Pfam" id="PF00179">
    <property type="entry name" value="UQ_con"/>
    <property type="match status" value="1"/>
</dbReference>
<dbReference type="PROSITE" id="PS50127">
    <property type="entry name" value="UBC_2"/>
    <property type="match status" value="1"/>
</dbReference>
<dbReference type="Proteomes" id="UP001233271">
    <property type="component" value="Chromosome 2"/>
</dbReference>
<dbReference type="KEGG" id="ccac:CcaHIS019_0210930"/>
<name>A0AA48IEG7_9TREE</name>
<accession>A0AA48IEG7</accession>
<dbReference type="SMART" id="SM00212">
    <property type="entry name" value="UBCc"/>
    <property type="match status" value="1"/>
</dbReference>
<feature type="domain" description="UBC core" evidence="2">
    <location>
        <begin position="44"/>
        <end position="194"/>
    </location>
</feature>
<evidence type="ECO:0000256" key="1">
    <source>
        <dbReference type="ARBA" id="ARBA00022786"/>
    </source>
</evidence>
<proteinExistence type="predicted"/>
<evidence type="ECO:0000313" key="4">
    <source>
        <dbReference type="Proteomes" id="UP001233271"/>
    </source>
</evidence>
<gene>
    <name evidence="3" type="ORF">CcaverHIS019_0210930</name>
</gene>
<sequence>MSSSSKLPPNTATNFVRANHFSILSTLWSVPDTIATKHSNMASLSSRRLMKELTDIKNNGTPAGIGLLTAETMQEWLFTIRVLGDETVYKGEVFVLRICFDDRYPIDYPQVTFVTNNEYKPPVHPHIYSNGHVCASILGPEWSPVLNAVSICLTMQSMLASCKKKELPKGNDRYVATAPSNPKHTRWEYHDDNV</sequence>
<organism evidence="3 4">
    <name type="scientific">Cutaneotrichosporon cavernicola</name>
    <dbReference type="NCBI Taxonomy" id="279322"/>
    <lineage>
        <taxon>Eukaryota</taxon>
        <taxon>Fungi</taxon>
        <taxon>Dikarya</taxon>
        <taxon>Basidiomycota</taxon>
        <taxon>Agaricomycotina</taxon>
        <taxon>Tremellomycetes</taxon>
        <taxon>Trichosporonales</taxon>
        <taxon>Trichosporonaceae</taxon>
        <taxon>Cutaneotrichosporon</taxon>
    </lineage>
</organism>
<evidence type="ECO:0000313" key="3">
    <source>
        <dbReference type="EMBL" id="BEI89731.1"/>
    </source>
</evidence>
<dbReference type="InterPro" id="IPR016135">
    <property type="entry name" value="UBQ-conjugating_enzyme/RWD"/>
</dbReference>
<dbReference type="Gene3D" id="3.10.110.10">
    <property type="entry name" value="Ubiquitin Conjugating Enzyme"/>
    <property type="match status" value="1"/>
</dbReference>
<dbReference type="CDD" id="cd23808">
    <property type="entry name" value="UBCc_UBE2W"/>
    <property type="match status" value="1"/>
</dbReference>
<dbReference type="AlphaFoldDB" id="A0AA48IEG7"/>
<dbReference type="FunFam" id="3.10.110.10:FF:000072">
    <property type="entry name" value="Ubiquitin-conjugating enzyme E2 W"/>
    <property type="match status" value="1"/>
</dbReference>
<reference evidence="3" key="1">
    <citation type="journal article" date="2023" name="BMC Genomics">
        <title>Chromosome-level genome assemblies of Cutaneotrichosporon spp. (Trichosporonales, Basidiomycota) reveal imbalanced evolution between nucleotide sequences and chromosome synteny.</title>
        <authorList>
            <person name="Kobayashi Y."/>
            <person name="Kayamori A."/>
            <person name="Aoki K."/>
            <person name="Shiwa Y."/>
            <person name="Matsutani M."/>
            <person name="Fujita N."/>
            <person name="Sugita T."/>
            <person name="Iwasaki W."/>
            <person name="Tanaka N."/>
            <person name="Takashima M."/>
        </authorList>
    </citation>
    <scope>NUCLEOTIDE SEQUENCE</scope>
    <source>
        <strain evidence="3">HIS019</strain>
    </source>
</reference>
<dbReference type="SUPFAM" id="SSF54495">
    <property type="entry name" value="UBC-like"/>
    <property type="match status" value="1"/>
</dbReference>
<dbReference type="EMBL" id="AP028213">
    <property type="protein sequence ID" value="BEI89731.1"/>
    <property type="molecule type" value="Genomic_DNA"/>
</dbReference>
<keyword evidence="1" id="KW-0833">Ubl conjugation pathway</keyword>
<dbReference type="InterPro" id="IPR000608">
    <property type="entry name" value="UBC"/>
</dbReference>
<keyword evidence="4" id="KW-1185">Reference proteome</keyword>
<dbReference type="PANTHER" id="PTHR24067">
    <property type="entry name" value="UBIQUITIN-CONJUGATING ENZYME E2"/>
    <property type="match status" value="1"/>
</dbReference>
<dbReference type="GeneID" id="85493602"/>
<protein>
    <recommendedName>
        <fullName evidence="2">UBC core domain-containing protein</fullName>
    </recommendedName>
</protein>
<dbReference type="InterPro" id="IPR050113">
    <property type="entry name" value="Ub_conjugating_enzyme"/>
</dbReference>